<dbReference type="Ensembl" id="ENSNFUT00015040810.1">
    <property type="protein sequence ID" value="ENSNFUP00015039094.1"/>
    <property type="gene ID" value="ENSNFUG00015018850.1"/>
</dbReference>
<dbReference type="InterPro" id="IPR050951">
    <property type="entry name" value="Retrovirus_Pol_polyprotein"/>
</dbReference>
<dbReference type="InterPro" id="IPR041373">
    <property type="entry name" value="RT_RNaseH"/>
</dbReference>
<accession>A0A8C6P6X6</accession>
<evidence type="ECO:0000256" key="3">
    <source>
        <dbReference type="ARBA" id="ARBA00022722"/>
    </source>
</evidence>
<evidence type="ECO:0000256" key="6">
    <source>
        <dbReference type="ARBA" id="ARBA00022918"/>
    </source>
</evidence>
<name>A0A8C6P6X6_NOTFU</name>
<dbReference type="Pfam" id="PF00665">
    <property type="entry name" value="rve"/>
    <property type="match status" value="1"/>
</dbReference>
<reference evidence="9" key="1">
    <citation type="submission" date="2014-08" db="EMBL/GenBank/DDBJ databases">
        <authorList>
            <person name="Senf B."/>
            <person name="Petzold A."/>
            <person name="Downie B.R."/>
            <person name="Koch P."/>
            <person name="Platzer M."/>
        </authorList>
    </citation>
    <scope>NUCLEOTIDE SEQUENCE [LARGE SCALE GENOMIC DNA]</scope>
    <source>
        <strain evidence="9">GRZ</strain>
    </source>
</reference>
<organism evidence="9 10">
    <name type="scientific">Nothobranchius furzeri</name>
    <name type="common">Turquoise killifish</name>
    <dbReference type="NCBI Taxonomy" id="105023"/>
    <lineage>
        <taxon>Eukaryota</taxon>
        <taxon>Metazoa</taxon>
        <taxon>Chordata</taxon>
        <taxon>Craniata</taxon>
        <taxon>Vertebrata</taxon>
        <taxon>Euteleostomi</taxon>
        <taxon>Actinopterygii</taxon>
        <taxon>Neopterygii</taxon>
        <taxon>Teleostei</taxon>
        <taxon>Neoteleostei</taxon>
        <taxon>Acanthomorphata</taxon>
        <taxon>Ovalentaria</taxon>
        <taxon>Atherinomorphae</taxon>
        <taxon>Cyprinodontiformes</taxon>
        <taxon>Nothobranchiidae</taxon>
        <taxon>Nothobranchius</taxon>
    </lineage>
</organism>
<dbReference type="InterPro" id="IPR043502">
    <property type="entry name" value="DNA/RNA_pol_sf"/>
</dbReference>
<evidence type="ECO:0000313" key="10">
    <source>
        <dbReference type="Proteomes" id="UP000694548"/>
    </source>
</evidence>
<dbReference type="InterPro" id="IPR012337">
    <property type="entry name" value="RNaseH-like_sf"/>
</dbReference>
<dbReference type="InterPro" id="IPR001584">
    <property type="entry name" value="Integrase_cat-core"/>
</dbReference>
<dbReference type="GO" id="GO:0015074">
    <property type="term" value="P:DNA integration"/>
    <property type="evidence" value="ECO:0007669"/>
    <property type="project" value="InterPro"/>
</dbReference>
<dbReference type="InterPro" id="IPR041588">
    <property type="entry name" value="Integrase_H2C2"/>
</dbReference>
<dbReference type="FunFam" id="3.30.420.10:FF:000032">
    <property type="entry name" value="Retrovirus-related Pol polyprotein from transposon 297-like Protein"/>
    <property type="match status" value="1"/>
</dbReference>
<evidence type="ECO:0000313" key="9">
    <source>
        <dbReference type="Ensembl" id="ENSNFUP00015039094.1"/>
    </source>
</evidence>
<dbReference type="PROSITE" id="PS50994">
    <property type="entry name" value="INTEGRASE"/>
    <property type="match status" value="1"/>
</dbReference>
<dbReference type="GO" id="GO:0016787">
    <property type="term" value="F:hydrolase activity"/>
    <property type="evidence" value="ECO:0007669"/>
    <property type="project" value="UniProtKB-KW"/>
</dbReference>
<evidence type="ECO:0000259" key="8">
    <source>
        <dbReference type="PROSITE" id="PS50994"/>
    </source>
</evidence>
<evidence type="ECO:0000256" key="1">
    <source>
        <dbReference type="ARBA" id="ARBA00022679"/>
    </source>
</evidence>
<dbReference type="Pfam" id="PF17917">
    <property type="entry name" value="RT_RNaseH"/>
    <property type="match status" value="1"/>
</dbReference>
<dbReference type="PANTHER" id="PTHR37984">
    <property type="entry name" value="PROTEIN CBG26694"/>
    <property type="match status" value="1"/>
</dbReference>
<keyword evidence="10" id="KW-1185">Reference proteome</keyword>
<dbReference type="FunFam" id="1.10.340.70:FF:000001">
    <property type="entry name" value="Retrovirus-related Pol polyprotein from transposon gypsy-like Protein"/>
    <property type="match status" value="1"/>
</dbReference>
<proteinExistence type="predicted"/>
<feature type="domain" description="Integrase catalytic" evidence="8">
    <location>
        <begin position="269"/>
        <end position="427"/>
    </location>
</feature>
<dbReference type="SUPFAM" id="SSF53098">
    <property type="entry name" value="Ribonuclease H-like"/>
    <property type="match status" value="1"/>
</dbReference>
<evidence type="ECO:0000256" key="2">
    <source>
        <dbReference type="ARBA" id="ARBA00022695"/>
    </source>
</evidence>
<dbReference type="CDD" id="cd09274">
    <property type="entry name" value="RNase_HI_RT_Ty3"/>
    <property type="match status" value="1"/>
</dbReference>
<protein>
    <recommendedName>
        <fullName evidence="7">Gypsy retrotransposon integrase-like protein 1</fullName>
    </recommendedName>
</protein>
<keyword evidence="3" id="KW-0540">Nuclease</keyword>
<dbReference type="Pfam" id="PF17921">
    <property type="entry name" value="Integrase_H2C2"/>
    <property type="match status" value="1"/>
</dbReference>
<keyword evidence="2" id="KW-0548">Nucleotidyltransferase</keyword>
<reference evidence="9" key="3">
    <citation type="submission" date="2025-09" db="UniProtKB">
        <authorList>
            <consortium name="Ensembl"/>
        </authorList>
    </citation>
    <scope>IDENTIFICATION</scope>
</reference>
<dbReference type="Gene3D" id="1.10.340.70">
    <property type="match status" value="1"/>
</dbReference>
<dbReference type="AlphaFoldDB" id="A0A8C6P6X6"/>
<sequence length="552" mass="63200">MSNYSSMKLEFLSLKWAMTKKFRDYLLGQQCIVWTDNNPLSHLNTAKLGATEQRWAAQLADFNFTIRYRSGRTNVNADALSRKPGAPTEADIPLPGTPVPVLRVPRGIDLAQQAIQAAISVFPSYSHDDLKALQEADPTLNTFMGFWKTQKRPDRAERASLSPQVLELCRQWSKVVQLNGLLYRQTQRPEGGEDINQLLLPEALKVDVMKQLHEYHGHQGVKRTTKLIRERCYWPLMLKDIKEWCHQCERCTLAKAPRPQSRAPMGHVLASRPNQVLAIDFTLLDPSQDGVRSVLVMTDVFSKFTQAVATRDQRAATVAQILVHEWFYKFGVPGRLHSDQGRNFESALIHQLCELYGVQKTRTTPYHPEGNGQCERFNRTLHDLLRTLPIEKKSRWPQYLPQVLYSYNTTVHQSTGESPHFLMFGQEPCLPIDFLLGRVPEVQTGRVEDWVQEHHRRLQVALKGAQDRIQKAADRRKERHDGEGLASELQVQQLVYVEDHSKRGRTKIQDKWSPMIHVVLKSPTPGGSVHTVTPLDNLQSCKTVHRSLSRRR</sequence>
<dbReference type="GO" id="GO:0003676">
    <property type="term" value="F:nucleic acid binding"/>
    <property type="evidence" value="ECO:0007669"/>
    <property type="project" value="InterPro"/>
</dbReference>
<dbReference type="GO" id="GO:0004519">
    <property type="term" value="F:endonuclease activity"/>
    <property type="evidence" value="ECO:0007669"/>
    <property type="project" value="UniProtKB-KW"/>
</dbReference>
<evidence type="ECO:0000256" key="7">
    <source>
        <dbReference type="ARBA" id="ARBA00039658"/>
    </source>
</evidence>
<reference evidence="9" key="2">
    <citation type="submission" date="2025-08" db="UniProtKB">
        <authorList>
            <consortium name="Ensembl"/>
        </authorList>
    </citation>
    <scope>IDENTIFICATION</scope>
</reference>
<evidence type="ECO:0000256" key="5">
    <source>
        <dbReference type="ARBA" id="ARBA00022801"/>
    </source>
</evidence>
<dbReference type="Proteomes" id="UP000694548">
    <property type="component" value="Chromosome sgr11"/>
</dbReference>
<dbReference type="SUPFAM" id="SSF56672">
    <property type="entry name" value="DNA/RNA polymerases"/>
    <property type="match status" value="1"/>
</dbReference>
<dbReference type="GeneTree" id="ENSGT01000000214408"/>
<keyword evidence="1" id="KW-0808">Transferase</keyword>
<keyword evidence="6" id="KW-0695">RNA-directed DNA polymerase</keyword>
<keyword evidence="4" id="KW-0255">Endonuclease</keyword>
<dbReference type="PANTHER" id="PTHR37984:SF15">
    <property type="entry name" value="INTEGRASE CATALYTIC DOMAIN-CONTAINING PROTEIN"/>
    <property type="match status" value="1"/>
</dbReference>
<dbReference type="Gene3D" id="3.30.420.10">
    <property type="entry name" value="Ribonuclease H-like superfamily/Ribonuclease H"/>
    <property type="match status" value="1"/>
</dbReference>
<dbReference type="GO" id="GO:0003964">
    <property type="term" value="F:RNA-directed DNA polymerase activity"/>
    <property type="evidence" value="ECO:0007669"/>
    <property type="project" value="UniProtKB-KW"/>
</dbReference>
<evidence type="ECO:0000256" key="4">
    <source>
        <dbReference type="ARBA" id="ARBA00022759"/>
    </source>
</evidence>
<keyword evidence="5" id="KW-0378">Hydrolase</keyword>
<dbReference type="InterPro" id="IPR036397">
    <property type="entry name" value="RNaseH_sf"/>
</dbReference>